<dbReference type="PANTHER" id="PTHR46866">
    <property type="entry name" value="GH12955P"/>
    <property type="match status" value="1"/>
</dbReference>
<dbReference type="InterPro" id="IPR036322">
    <property type="entry name" value="WD40_repeat_dom_sf"/>
</dbReference>
<gene>
    <name evidence="5" type="ORF">AMTR_s00045p00031750</name>
</gene>
<dbReference type="SUPFAM" id="SSF48371">
    <property type="entry name" value="ARM repeat"/>
    <property type="match status" value="1"/>
</dbReference>
<feature type="domain" description="BEACH" evidence="4">
    <location>
        <begin position="340"/>
        <end position="607"/>
    </location>
</feature>
<dbReference type="InterPro" id="IPR019775">
    <property type="entry name" value="WD40_repeat_CS"/>
</dbReference>
<dbReference type="OrthoDB" id="29306at2759"/>
<evidence type="ECO:0000256" key="3">
    <source>
        <dbReference type="PROSITE-ProRule" id="PRU00221"/>
    </source>
</evidence>
<evidence type="ECO:0000256" key="1">
    <source>
        <dbReference type="ARBA" id="ARBA00022574"/>
    </source>
</evidence>
<feature type="repeat" description="WD" evidence="3">
    <location>
        <begin position="1537"/>
        <end position="1570"/>
    </location>
</feature>
<dbReference type="SUPFAM" id="SSF50978">
    <property type="entry name" value="WD40 repeat-like"/>
    <property type="match status" value="1"/>
</dbReference>
<evidence type="ECO:0000256" key="2">
    <source>
        <dbReference type="ARBA" id="ARBA00022737"/>
    </source>
</evidence>
<dbReference type="Pfam" id="PF02138">
    <property type="entry name" value="Beach"/>
    <property type="match status" value="1"/>
</dbReference>
<keyword evidence="6" id="KW-1185">Reference proteome</keyword>
<dbReference type="InterPro" id="IPR016024">
    <property type="entry name" value="ARM-type_fold"/>
</dbReference>
<dbReference type="InterPro" id="IPR011009">
    <property type="entry name" value="Kinase-like_dom_sf"/>
</dbReference>
<dbReference type="Gramene" id="ERN01930">
    <property type="protein sequence ID" value="ERN01930"/>
    <property type="gene ID" value="AMTR_s00045p00031750"/>
</dbReference>
<dbReference type="InterPro" id="IPR000409">
    <property type="entry name" value="BEACH_dom"/>
</dbReference>
<sequence>MEDTVIMCLDCWQQRMDSIFQTERVLVSYLHPHPHSPLPFSSRAVCQIQLTERVDKTSSKEDTAEIILVAVANHEGQCLRKYIGGQVSVIVEGNKFGNDRKDLPRDSCCCLNHNGGALGVVGCQNPNINYCDRLLYLKNIATLGPIANVGTASYAAIKHLVCNFLSSSIENKTLESLNLLLEGKPTREAAEFLHLVGIPDFGESITSGCVRHPNIVPNLGLLKIDGYSFMLYPKAPYTLENILHYSPGALKSDWHIRFLMYQVLSALVHMHSSGVAHGALDPLSIMLKDSCWCWLSLSDGRCLKSHLLHSGGEEELVGSLSVKVTCCMPHCSCEAMYSDLKLSSSIDWTSDFKRWWKGELTNYEYLLTLNRLSGRRWGDCTFHTVMPWVMDFSVRPDEHSHSGWRDLQKSKWRLAKGDEQLDFTYLTSEVPHHVSDECLSELAVCSYKARRLPLSVLRCAVRSVYEPNEYPATMQRLYQWTPDECIPEFYSDPRIFQSIHSEMSDLAVPSWASSPEEFIELHRAALESDRVSQKIHHWIDLTFGYKLSGEAAIAAKNVTLPTSEPTMPRATGRRQLFSEPHPMRLHSSWRNTHYHHKQEMNTACEIRENGSKTNFKAIEEAEDVNHRGIDYLEALEAAASFCEHFRNLNPCYTVHPQGSIENICEQSTKARAESVVVQAPVHESSCIGLNGLLEYFESEDDDEKGFQELLMWKKKSSCQGSYSEDMSGDIFSMGCILAELHLKQPLFDPISLTMYKEHGSLPGLLQKLPPHVQVLVESSLERDWKRRPSAKSFLESPYFPPTVRTVYQFLAPLQFMASLGSRLQYAAKLAREGALRLMGSFAAEMSVSHCLPLIVDTSSDSEAELAFYLLKEFMKCLRPPAVKTLILPAIQNILQTTEYSHLKVALLQNSFVRDIWKQLGKQAYLEKIHPSVISNLYMLPHKNTASAASVLLIGSCEELGVPISIHQTIMPLVRCFGKGLAADGIDALIRIGGLLGEKFVVRQLLPILRSIASSCIALAYMDKPEPVQSWSSLALIDCLATLDGLIAILTRDAVISELFQDEVCLHVKVLMQKHLDLVVLQVAANALVAVCQRIGLDATALHILPQLKELFDELAFSPEISHGPGSQGLKANVVKSKSDEEAQIVSRSDLVLLLYPPLASLLGIEKLRQCCTTWLLLEQFLSRHYSWKWEHAGETCGTGLKNLYAQRPLLSNIPPSEYNPAKLLLNGVGWSIPQSQLMRTGKNSLNHKQLEDLQSVGGPEVLTSSHKREPWFWFPGSTDIWEGSDFANRAGNLKDELPWKIKASVLHSVRAHAGTLRALAVDGDECTVYSGGVGTGFKGIVRKWELPEIDSISGYFGHEEIVNGICILSASQRVASCDGTIHIWNSQNSKLIKVFSELELSTVSSHSSFSSTVSKVNTEHGTGINAAPLSGGILSNAFNGTLYTCMHYLESDDMLVAGTGCGSLRFIDVAQDRKLHLWKCEAFESSFASIVSSICYCGSDKWQAGTSSSSSSWIAAGFSSGHCRLLDIRSGNLVALWRAHDGFITKLAAPEDHLLVSSSLDRKICIWDLRRNWSAPLRVIRGHSDGISGFSIWGQDMISVSGNKIGISSLSKSSDEQQIFPQKLYAADRSTKNMSALSSICVLPFSRLFLVGSEDGHLKTCC</sequence>
<reference evidence="6" key="1">
    <citation type="journal article" date="2013" name="Science">
        <title>The Amborella genome and the evolution of flowering plants.</title>
        <authorList>
            <consortium name="Amborella Genome Project"/>
        </authorList>
    </citation>
    <scope>NUCLEOTIDE SEQUENCE [LARGE SCALE GENOMIC DNA]</scope>
</reference>
<dbReference type="EMBL" id="KI394661">
    <property type="protein sequence ID" value="ERN01930.1"/>
    <property type="molecule type" value="Genomic_DNA"/>
</dbReference>
<dbReference type="PANTHER" id="PTHR46866:SF1">
    <property type="entry name" value="GH12955P"/>
    <property type="match status" value="1"/>
</dbReference>
<keyword evidence="1 3" id="KW-0853">WD repeat</keyword>
<dbReference type="SMART" id="SM00320">
    <property type="entry name" value="WD40"/>
    <property type="match status" value="6"/>
</dbReference>
<protein>
    <recommendedName>
        <fullName evidence="4">BEACH domain-containing protein</fullName>
    </recommendedName>
</protein>
<dbReference type="GO" id="GO:2000643">
    <property type="term" value="P:positive regulation of early endosome to late endosome transport"/>
    <property type="evidence" value="ECO:0000318"/>
    <property type="project" value="GO_Central"/>
</dbReference>
<dbReference type="OMA" id="NKMESCA"/>
<dbReference type="Proteomes" id="UP000017836">
    <property type="component" value="Unassembled WGS sequence"/>
</dbReference>
<dbReference type="InterPro" id="IPR036372">
    <property type="entry name" value="BEACH_dom_sf"/>
</dbReference>
<dbReference type="PROSITE" id="PS50082">
    <property type="entry name" value="WD_REPEATS_2"/>
    <property type="match status" value="1"/>
</dbReference>
<evidence type="ECO:0000259" key="4">
    <source>
        <dbReference type="PROSITE" id="PS50197"/>
    </source>
</evidence>
<dbReference type="PROSITE" id="PS00678">
    <property type="entry name" value="WD_REPEATS_1"/>
    <property type="match status" value="1"/>
</dbReference>
<dbReference type="Gene3D" id="2.130.10.10">
    <property type="entry name" value="YVTN repeat-like/Quinoprotein amine dehydrogenase"/>
    <property type="match status" value="2"/>
</dbReference>
<dbReference type="PROSITE" id="PS50197">
    <property type="entry name" value="BEACH"/>
    <property type="match status" value="1"/>
</dbReference>
<dbReference type="SUPFAM" id="SSF81837">
    <property type="entry name" value="BEACH domain"/>
    <property type="match status" value="1"/>
</dbReference>
<organism evidence="5 6">
    <name type="scientific">Amborella trichopoda</name>
    <dbReference type="NCBI Taxonomy" id="13333"/>
    <lineage>
        <taxon>Eukaryota</taxon>
        <taxon>Viridiplantae</taxon>
        <taxon>Streptophyta</taxon>
        <taxon>Embryophyta</taxon>
        <taxon>Tracheophyta</taxon>
        <taxon>Spermatophyta</taxon>
        <taxon>Magnoliopsida</taxon>
        <taxon>Amborellales</taxon>
        <taxon>Amborellaceae</taxon>
        <taxon>Amborella</taxon>
    </lineage>
</organism>
<dbReference type="Gene3D" id="1.10.510.10">
    <property type="entry name" value="Transferase(Phosphotransferase) domain 1"/>
    <property type="match status" value="2"/>
</dbReference>
<dbReference type="eggNOG" id="KOG1786">
    <property type="taxonomic scope" value="Eukaryota"/>
</dbReference>
<dbReference type="GO" id="GO:0005770">
    <property type="term" value="C:late endosome"/>
    <property type="evidence" value="ECO:0000318"/>
    <property type="project" value="GO_Central"/>
</dbReference>
<dbReference type="Pfam" id="PF00400">
    <property type="entry name" value="WD40"/>
    <property type="match status" value="2"/>
</dbReference>
<evidence type="ECO:0000313" key="5">
    <source>
        <dbReference type="EMBL" id="ERN01930.1"/>
    </source>
</evidence>
<dbReference type="InterPro" id="IPR001680">
    <property type="entry name" value="WD40_rpt"/>
</dbReference>
<dbReference type="InterPro" id="IPR015943">
    <property type="entry name" value="WD40/YVTN_repeat-like_dom_sf"/>
</dbReference>
<dbReference type="STRING" id="13333.W1P4P8"/>
<dbReference type="Gene3D" id="1.10.1540.10">
    <property type="entry name" value="BEACH domain"/>
    <property type="match status" value="1"/>
</dbReference>
<dbReference type="GO" id="GO:0005769">
    <property type="term" value="C:early endosome"/>
    <property type="evidence" value="ECO:0000318"/>
    <property type="project" value="GO_Central"/>
</dbReference>
<keyword evidence="2" id="KW-0677">Repeat</keyword>
<proteinExistence type="predicted"/>
<dbReference type="HOGENOM" id="CLU_250373_0_0_1"/>
<evidence type="ECO:0000313" key="6">
    <source>
        <dbReference type="Proteomes" id="UP000017836"/>
    </source>
</evidence>
<dbReference type="SMART" id="SM01026">
    <property type="entry name" value="Beach"/>
    <property type="match status" value="1"/>
</dbReference>
<name>W1P4P8_AMBTC</name>
<accession>W1P4P8</accession>
<dbReference type="SUPFAM" id="SSF56112">
    <property type="entry name" value="Protein kinase-like (PK-like)"/>
    <property type="match status" value="2"/>
</dbReference>
<dbReference type="CDD" id="cd06071">
    <property type="entry name" value="Beach"/>
    <property type="match status" value="1"/>
</dbReference>